<dbReference type="InterPro" id="IPR050107">
    <property type="entry name" value="ABC_carbohydrate_import_ATPase"/>
</dbReference>
<accession>A0ABW1CFY3</accession>
<feature type="region of interest" description="Disordered" evidence="5">
    <location>
        <begin position="1"/>
        <end position="24"/>
    </location>
</feature>
<evidence type="ECO:0000256" key="3">
    <source>
        <dbReference type="ARBA" id="ARBA00022741"/>
    </source>
</evidence>
<keyword evidence="4" id="KW-0067">ATP-binding</keyword>
<name>A0ABW1CFY3_9ACTN</name>
<dbReference type="PANTHER" id="PTHR43790:SF9">
    <property type="entry name" value="GALACTOFURANOSE TRANSPORTER ATP-BINDING PROTEIN YTFR"/>
    <property type="match status" value="1"/>
</dbReference>
<protein>
    <recommendedName>
        <fullName evidence="8">ABC transporter family protein</fullName>
    </recommendedName>
</protein>
<organism evidence="6 7">
    <name type="scientific">Nonomuraea insulae</name>
    <dbReference type="NCBI Taxonomy" id="1616787"/>
    <lineage>
        <taxon>Bacteria</taxon>
        <taxon>Bacillati</taxon>
        <taxon>Actinomycetota</taxon>
        <taxon>Actinomycetes</taxon>
        <taxon>Streptosporangiales</taxon>
        <taxon>Streptosporangiaceae</taxon>
        <taxon>Nonomuraea</taxon>
    </lineage>
</organism>
<evidence type="ECO:0008006" key="8">
    <source>
        <dbReference type="Google" id="ProtNLM"/>
    </source>
</evidence>
<dbReference type="InterPro" id="IPR027417">
    <property type="entry name" value="P-loop_NTPase"/>
</dbReference>
<sequence>MPTGAVRRAGHDPAAPVPRSPPDSSSLLVMGAIVKQFPGVRALDGVDLEVKAGEVPCLLGQDGAGKSTLLCGS</sequence>
<evidence type="ECO:0000313" key="7">
    <source>
        <dbReference type="Proteomes" id="UP001596058"/>
    </source>
</evidence>
<evidence type="ECO:0000256" key="4">
    <source>
        <dbReference type="ARBA" id="ARBA00022840"/>
    </source>
</evidence>
<evidence type="ECO:0000256" key="2">
    <source>
        <dbReference type="ARBA" id="ARBA00022737"/>
    </source>
</evidence>
<keyword evidence="7" id="KW-1185">Reference proteome</keyword>
<comment type="caution">
    <text evidence="6">The sequence shown here is derived from an EMBL/GenBank/DDBJ whole genome shotgun (WGS) entry which is preliminary data.</text>
</comment>
<keyword evidence="3" id="KW-0547">Nucleotide-binding</keyword>
<evidence type="ECO:0000313" key="6">
    <source>
        <dbReference type="EMBL" id="MFC5824645.1"/>
    </source>
</evidence>
<dbReference type="SUPFAM" id="SSF52540">
    <property type="entry name" value="P-loop containing nucleoside triphosphate hydrolases"/>
    <property type="match status" value="1"/>
</dbReference>
<evidence type="ECO:0000256" key="1">
    <source>
        <dbReference type="ARBA" id="ARBA00022448"/>
    </source>
</evidence>
<proteinExistence type="predicted"/>
<reference evidence="7" key="1">
    <citation type="journal article" date="2019" name="Int. J. Syst. Evol. Microbiol.">
        <title>The Global Catalogue of Microorganisms (GCM) 10K type strain sequencing project: providing services to taxonomists for standard genome sequencing and annotation.</title>
        <authorList>
            <consortium name="The Broad Institute Genomics Platform"/>
            <consortium name="The Broad Institute Genome Sequencing Center for Infectious Disease"/>
            <person name="Wu L."/>
            <person name="Ma J."/>
        </authorList>
    </citation>
    <scope>NUCLEOTIDE SEQUENCE [LARGE SCALE GENOMIC DNA]</scope>
    <source>
        <strain evidence="7">CCUG 53903</strain>
    </source>
</reference>
<keyword evidence="2" id="KW-0677">Repeat</keyword>
<dbReference type="EMBL" id="JBHSPA010000016">
    <property type="protein sequence ID" value="MFC5824645.1"/>
    <property type="molecule type" value="Genomic_DNA"/>
</dbReference>
<evidence type="ECO:0000256" key="5">
    <source>
        <dbReference type="SAM" id="MobiDB-lite"/>
    </source>
</evidence>
<dbReference type="PANTHER" id="PTHR43790">
    <property type="entry name" value="CARBOHYDRATE TRANSPORT ATP-BINDING PROTEIN MG119-RELATED"/>
    <property type="match status" value="1"/>
</dbReference>
<keyword evidence="1" id="KW-0813">Transport</keyword>
<dbReference type="Gene3D" id="3.40.50.300">
    <property type="entry name" value="P-loop containing nucleotide triphosphate hydrolases"/>
    <property type="match status" value="1"/>
</dbReference>
<dbReference type="Proteomes" id="UP001596058">
    <property type="component" value="Unassembled WGS sequence"/>
</dbReference>
<dbReference type="RefSeq" id="WP_379514169.1">
    <property type="nucleotide sequence ID" value="NZ_JBHSPA010000016.1"/>
</dbReference>
<gene>
    <name evidence="6" type="ORF">ACFPZ3_12375</name>
</gene>